<keyword evidence="2" id="KW-1185">Reference proteome</keyword>
<name>A0AAP2G008_9GAMM</name>
<protein>
    <submittedName>
        <fullName evidence="1">ATP-binding protein</fullName>
    </submittedName>
</protein>
<comment type="caution">
    <text evidence="1">The sequence shown here is derived from an EMBL/GenBank/DDBJ whole genome shotgun (WGS) entry which is preliminary data.</text>
</comment>
<dbReference type="Proteomes" id="UP000675747">
    <property type="component" value="Unassembled WGS sequence"/>
</dbReference>
<dbReference type="Pfam" id="PF13589">
    <property type="entry name" value="HATPase_c_3"/>
    <property type="match status" value="1"/>
</dbReference>
<sequence>MTEEVQGQLTLRPSAARLLESMRDIGYSFESALADIVDNSISAGATRIEIANDVHADAGPYLAVLDNGRGMTTDALTAAMQHGSRSPRETREAGDLGRFGLGMKTASFSQCRRVTVVSRSGGRLAARCWDLDLVVEKDDWILRVLDDGEIGKLPLVDRIGACGTLVLWQKLDRLDALGDQDDQLYAALNQMFGLARPHLALTFHRFIAPEPGEGSRAVTMTINGAQVEALDPFARLMTPRSDAHAVEVVRMDQGDIVVQAFTLPHHQRLKTAQLQALELGSSLVETQGLYVYRARRLIAGGTWLGLARRAELTKLLRVRVDVPTSLDAEWSVDVRKSRVRPPAAVRAKLRPLVERMTETARRPYTYRGTRQAAASGLPLWERVEERGTLRYEVRRDHPMIEALQKAAGAQTSVDAVLLAIESTLPLESLFSDVAGTPQALRQSAMAHDELQKLLAAFVEAMAPGKDTLPSSIAEAILATPVFAGQPSARAVLAGLRHIEN</sequence>
<reference evidence="1 2" key="1">
    <citation type="journal article" date="2021" name="Microbiol. Resour. Announc.">
        <title>Draft Genome Sequence of Coralloluteibacterium stylophorae LMG 29479T.</title>
        <authorList>
            <person name="Karlyshev A.V."/>
            <person name="Kudryashova E.B."/>
            <person name="Ariskina E.V."/>
            <person name="Conroy A.P."/>
            <person name="Abidueva E.Y."/>
        </authorList>
    </citation>
    <scope>NUCLEOTIDE SEQUENCE [LARGE SCALE GENOMIC DNA]</scope>
    <source>
        <strain evidence="1 2">LMG 29479</strain>
    </source>
</reference>
<proteinExistence type="predicted"/>
<gene>
    <name evidence="1" type="ORF">KB893_006740</name>
</gene>
<evidence type="ECO:0000313" key="1">
    <source>
        <dbReference type="EMBL" id="MBS7456828.1"/>
    </source>
</evidence>
<dbReference type="EMBL" id="JAGQFT020000004">
    <property type="protein sequence ID" value="MBS7456828.1"/>
    <property type="molecule type" value="Genomic_DNA"/>
</dbReference>
<accession>A0AAP2G008</accession>
<dbReference type="AlphaFoldDB" id="A0AAP2G008"/>
<dbReference type="InterPro" id="IPR036890">
    <property type="entry name" value="HATPase_C_sf"/>
</dbReference>
<dbReference type="SUPFAM" id="SSF55874">
    <property type="entry name" value="ATPase domain of HSP90 chaperone/DNA topoisomerase II/histidine kinase"/>
    <property type="match status" value="1"/>
</dbReference>
<keyword evidence="1" id="KW-0067">ATP-binding</keyword>
<keyword evidence="1" id="KW-0547">Nucleotide-binding</keyword>
<dbReference type="GO" id="GO:0005524">
    <property type="term" value="F:ATP binding"/>
    <property type="evidence" value="ECO:0007669"/>
    <property type="project" value="UniProtKB-KW"/>
</dbReference>
<organism evidence="1 2">
    <name type="scientific">Coralloluteibacterium stylophorae</name>
    <dbReference type="NCBI Taxonomy" id="1776034"/>
    <lineage>
        <taxon>Bacteria</taxon>
        <taxon>Pseudomonadati</taxon>
        <taxon>Pseudomonadota</taxon>
        <taxon>Gammaproteobacteria</taxon>
        <taxon>Lysobacterales</taxon>
        <taxon>Lysobacteraceae</taxon>
        <taxon>Coralloluteibacterium</taxon>
    </lineage>
</organism>
<dbReference type="RefSeq" id="WP_211927705.1">
    <property type="nucleotide sequence ID" value="NZ_JAGQFT020000004.1"/>
</dbReference>
<evidence type="ECO:0000313" key="2">
    <source>
        <dbReference type="Proteomes" id="UP000675747"/>
    </source>
</evidence>
<dbReference type="Gene3D" id="3.30.565.10">
    <property type="entry name" value="Histidine kinase-like ATPase, C-terminal domain"/>
    <property type="match status" value="1"/>
</dbReference>